<dbReference type="Proteomes" id="UP000192368">
    <property type="component" value="Unassembled WGS sequence"/>
</dbReference>
<evidence type="ECO:0000313" key="2">
    <source>
        <dbReference type="Proteomes" id="UP000192368"/>
    </source>
</evidence>
<organism evidence="1 2">
    <name type="scientific">Peptoniphilus asaccharolyticus DSM 20463</name>
    <dbReference type="NCBI Taxonomy" id="573058"/>
    <lineage>
        <taxon>Bacteria</taxon>
        <taxon>Bacillati</taxon>
        <taxon>Bacillota</taxon>
        <taxon>Tissierellia</taxon>
        <taxon>Tissierellales</taxon>
        <taxon>Peptoniphilaceae</taxon>
        <taxon>Peptoniphilus</taxon>
    </lineage>
</organism>
<dbReference type="STRING" id="573058.SAMN00017477_0902"/>
<dbReference type="InterPro" id="IPR007731">
    <property type="entry name" value="DUF669"/>
</dbReference>
<dbReference type="OrthoDB" id="2857727at2"/>
<dbReference type="EMBL" id="FWWR01000009">
    <property type="protein sequence ID" value="SMB86475.1"/>
    <property type="molecule type" value="Genomic_DNA"/>
</dbReference>
<sequence length="145" mass="17048">MSNIWEKFDKEIDKDIQKQIEDAENSEYAEVPLGDYEVKVDNMELKISKSGNPMVSIWFRIIAGDYNNNLLFMNQVINQPFQIGLANKILRALYPNKNIEFETYSQYANLIMDIYEEIDGKFEYAIRYGEKKGFSTFEVLDIFEV</sequence>
<evidence type="ECO:0008006" key="3">
    <source>
        <dbReference type="Google" id="ProtNLM"/>
    </source>
</evidence>
<protein>
    <recommendedName>
        <fullName evidence="3">DUF669 domain-containing protein</fullName>
    </recommendedName>
</protein>
<name>A0A1W1UZE8_PEPAS</name>
<gene>
    <name evidence="1" type="ORF">SAMN00017477_0902</name>
</gene>
<reference evidence="2" key="1">
    <citation type="submission" date="2017-04" db="EMBL/GenBank/DDBJ databases">
        <authorList>
            <person name="Varghese N."/>
            <person name="Submissions S."/>
        </authorList>
    </citation>
    <scope>NUCLEOTIDE SEQUENCE [LARGE SCALE GENOMIC DNA]</scope>
    <source>
        <strain evidence="2">DSM 20463</strain>
    </source>
</reference>
<dbReference type="Pfam" id="PF05037">
    <property type="entry name" value="DUF669"/>
    <property type="match status" value="1"/>
</dbReference>
<accession>A0A1W1UZE8</accession>
<dbReference type="AlphaFoldDB" id="A0A1W1UZE8"/>
<keyword evidence="2" id="KW-1185">Reference proteome</keyword>
<evidence type="ECO:0000313" key="1">
    <source>
        <dbReference type="EMBL" id="SMB86475.1"/>
    </source>
</evidence>
<proteinExistence type="predicted"/>
<dbReference type="RefSeq" id="WP_084230539.1">
    <property type="nucleotide sequence ID" value="NZ_FWWR01000009.1"/>
</dbReference>